<dbReference type="PANTHER" id="PTHR33154">
    <property type="entry name" value="TRANSCRIPTIONAL REGULATOR, ARSR FAMILY"/>
    <property type="match status" value="1"/>
</dbReference>
<dbReference type="CDD" id="cd00090">
    <property type="entry name" value="HTH_ARSR"/>
    <property type="match status" value="1"/>
</dbReference>
<dbReference type="Gene3D" id="1.10.10.10">
    <property type="entry name" value="Winged helix-like DNA-binding domain superfamily/Winged helix DNA-binding domain"/>
    <property type="match status" value="1"/>
</dbReference>
<protein>
    <recommendedName>
        <fullName evidence="4">HTH arsR-type domain-containing protein</fullName>
    </recommendedName>
</protein>
<dbReference type="AlphaFoldDB" id="A0A1G2Q7Q5"/>
<name>A0A1G2Q7Q5_9BACT</name>
<feature type="domain" description="HTH arsR-type" evidence="4">
    <location>
        <begin position="1"/>
        <end position="86"/>
    </location>
</feature>
<dbReference type="InterPro" id="IPR051081">
    <property type="entry name" value="HTH_MetalResp_TranReg"/>
</dbReference>
<sequence length="86" mass="9619">MKSVERVLKALANRRRLAIAVHLKRHHEATVGQLAALLKVSFPTASKHLSILAAADVVEYERRSKEVYYYLADDIPAVASAILKYC</sequence>
<keyword evidence="2" id="KW-0238">DNA-binding</keyword>
<dbReference type="GO" id="GO:0003677">
    <property type="term" value="F:DNA binding"/>
    <property type="evidence" value="ECO:0007669"/>
    <property type="project" value="UniProtKB-KW"/>
</dbReference>
<dbReference type="GO" id="GO:0003700">
    <property type="term" value="F:DNA-binding transcription factor activity"/>
    <property type="evidence" value="ECO:0007669"/>
    <property type="project" value="InterPro"/>
</dbReference>
<dbReference type="PRINTS" id="PR00778">
    <property type="entry name" value="HTHARSR"/>
</dbReference>
<dbReference type="PANTHER" id="PTHR33154:SF33">
    <property type="entry name" value="TRANSCRIPTIONAL REPRESSOR SDPR"/>
    <property type="match status" value="1"/>
</dbReference>
<evidence type="ECO:0000256" key="3">
    <source>
        <dbReference type="ARBA" id="ARBA00023163"/>
    </source>
</evidence>
<dbReference type="SMART" id="SM00418">
    <property type="entry name" value="HTH_ARSR"/>
    <property type="match status" value="1"/>
</dbReference>
<dbReference type="InterPro" id="IPR001845">
    <property type="entry name" value="HTH_ArsR_DNA-bd_dom"/>
</dbReference>
<dbReference type="InterPro" id="IPR036390">
    <property type="entry name" value="WH_DNA-bd_sf"/>
</dbReference>
<dbReference type="PROSITE" id="PS50987">
    <property type="entry name" value="HTH_ARSR_2"/>
    <property type="match status" value="1"/>
</dbReference>
<keyword evidence="3" id="KW-0804">Transcription</keyword>
<evidence type="ECO:0000256" key="2">
    <source>
        <dbReference type="ARBA" id="ARBA00023125"/>
    </source>
</evidence>
<keyword evidence="1" id="KW-0805">Transcription regulation</keyword>
<evidence type="ECO:0000256" key="1">
    <source>
        <dbReference type="ARBA" id="ARBA00023015"/>
    </source>
</evidence>
<dbReference type="Proteomes" id="UP000178199">
    <property type="component" value="Unassembled WGS sequence"/>
</dbReference>
<accession>A0A1G2Q7Q5</accession>
<dbReference type="NCBIfam" id="NF033788">
    <property type="entry name" value="HTH_metalloreg"/>
    <property type="match status" value="1"/>
</dbReference>
<evidence type="ECO:0000313" key="5">
    <source>
        <dbReference type="EMBL" id="OHA56568.1"/>
    </source>
</evidence>
<evidence type="ECO:0000313" key="6">
    <source>
        <dbReference type="Proteomes" id="UP000178199"/>
    </source>
</evidence>
<comment type="caution">
    <text evidence="5">The sequence shown here is derived from an EMBL/GenBank/DDBJ whole genome shotgun (WGS) entry which is preliminary data.</text>
</comment>
<reference evidence="5 6" key="1">
    <citation type="journal article" date="2016" name="Nat. Commun.">
        <title>Thousands of microbial genomes shed light on interconnected biogeochemical processes in an aquifer system.</title>
        <authorList>
            <person name="Anantharaman K."/>
            <person name="Brown C.T."/>
            <person name="Hug L.A."/>
            <person name="Sharon I."/>
            <person name="Castelle C.J."/>
            <person name="Probst A.J."/>
            <person name="Thomas B.C."/>
            <person name="Singh A."/>
            <person name="Wilkins M.J."/>
            <person name="Karaoz U."/>
            <person name="Brodie E.L."/>
            <person name="Williams K.H."/>
            <person name="Hubbard S.S."/>
            <person name="Banfield J.F."/>
        </authorList>
    </citation>
    <scope>NUCLEOTIDE SEQUENCE [LARGE SCALE GENOMIC DNA]</scope>
</reference>
<proteinExistence type="predicted"/>
<dbReference type="SUPFAM" id="SSF46785">
    <property type="entry name" value="Winged helix' DNA-binding domain"/>
    <property type="match status" value="1"/>
</dbReference>
<dbReference type="InterPro" id="IPR011991">
    <property type="entry name" value="ArsR-like_HTH"/>
</dbReference>
<organism evidence="5 6">
    <name type="scientific">Candidatus Veblenbacteria bacterium RIFOXYC1_FULL_42_9</name>
    <dbReference type="NCBI Taxonomy" id="1802427"/>
    <lineage>
        <taxon>Bacteria</taxon>
        <taxon>Candidatus Vebleniibacteriota</taxon>
    </lineage>
</organism>
<gene>
    <name evidence="5" type="ORF">A2429_01610</name>
</gene>
<evidence type="ECO:0000259" key="4">
    <source>
        <dbReference type="PROSITE" id="PS50987"/>
    </source>
</evidence>
<dbReference type="InterPro" id="IPR036388">
    <property type="entry name" value="WH-like_DNA-bd_sf"/>
</dbReference>
<dbReference type="Pfam" id="PF01022">
    <property type="entry name" value="HTH_5"/>
    <property type="match status" value="1"/>
</dbReference>
<dbReference type="EMBL" id="MHTD01000001">
    <property type="protein sequence ID" value="OHA56568.1"/>
    <property type="molecule type" value="Genomic_DNA"/>
</dbReference>